<evidence type="ECO:0000313" key="3">
    <source>
        <dbReference type="EMBL" id="GBP81222.1"/>
    </source>
</evidence>
<dbReference type="EMBL" id="BGZK01001501">
    <property type="protein sequence ID" value="GBP81222.1"/>
    <property type="molecule type" value="Genomic_DNA"/>
</dbReference>
<dbReference type="STRING" id="151549.A0A4C1Z1X5"/>
<dbReference type="Proteomes" id="UP000299102">
    <property type="component" value="Unassembled WGS sequence"/>
</dbReference>
<feature type="region of interest" description="Disordered" evidence="2">
    <location>
        <begin position="79"/>
        <end position="126"/>
    </location>
</feature>
<evidence type="ECO:0000256" key="1">
    <source>
        <dbReference type="ARBA" id="ARBA00005298"/>
    </source>
</evidence>
<evidence type="ECO:0000256" key="2">
    <source>
        <dbReference type="SAM" id="MobiDB-lite"/>
    </source>
</evidence>
<dbReference type="GO" id="GO:0001664">
    <property type="term" value="F:G protein-coupled receptor binding"/>
    <property type="evidence" value="ECO:0007669"/>
    <property type="project" value="TreeGrafter"/>
</dbReference>
<organism evidence="3 4">
    <name type="scientific">Eumeta variegata</name>
    <name type="common">Bagworm moth</name>
    <name type="synonym">Eumeta japonica</name>
    <dbReference type="NCBI Taxonomy" id="151549"/>
    <lineage>
        <taxon>Eukaryota</taxon>
        <taxon>Metazoa</taxon>
        <taxon>Ecdysozoa</taxon>
        <taxon>Arthropoda</taxon>
        <taxon>Hexapoda</taxon>
        <taxon>Insecta</taxon>
        <taxon>Pterygota</taxon>
        <taxon>Neoptera</taxon>
        <taxon>Endopterygota</taxon>
        <taxon>Lepidoptera</taxon>
        <taxon>Glossata</taxon>
        <taxon>Ditrysia</taxon>
        <taxon>Tineoidea</taxon>
        <taxon>Psychidae</taxon>
        <taxon>Oiketicinae</taxon>
        <taxon>Eumeta</taxon>
    </lineage>
</organism>
<dbReference type="GO" id="GO:0005737">
    <property type="term" value="C:cytoplasm"/>
    <property type="evidence" value="ECO:0007669"/>
    <property type="project" value="TreeGrafter"/>
</dbReference>
<evidence type="ECO:0000313" key="4">
    <source>
        <dbReference type="Proteomes" id="UP000299102"/>
    </source>
</evidence>
<feature type="compositionally biased region" description="Basic and acidic residues" evidence="2">
    <location>
        <begin position="79"/>
        <end position="93"/>
    </location>
</feature>
<accession>A0A4C1Z1X5</accession>
<reference evidence="3 4" key="1">
    <citation type="journal article" date="2019" name="Commun. Biol.">
        <title>The bagworm genome reveals a unique fibroin gene that provides high tensile strength.</title>
        <authorList>
            <person name="Kono N."/>
            <person name="Nakamura H."/>
            <person name="Ohtoshi R."/>
            <person name="Tomita M."/>
            <person name="Numata K."/>
            <person name="Arakawa K."/>
        </authorList>
    </citation>
    <scope>NUCLEOTIDE SEQUENCE [LARGE SCALE GENOMIC DNA]</scope>
</reference>
<keyword evidence="4" id="KW-1185">Reference proteome</keyword>
<dbReference type="InterPro" id="IPR014753">
    <property type="entry name" value="Arrestin_N"/>
</dbReference>
<sequence length="284" mass="32670">MPLLQGKNLKSCGWFHTQRDVMTTDNALNSQRQVQLYLYDKELTVGPLGYGVDLRDRCICVGMHSCERECIRDANQNCDRQRNQNRKREKEHNPQPGPGGVQMKKGEGPRSKSTVRPKLGSTSMVFKKSSPNNKLTLYLSSRDLIVENGTIDKIQGVLHVDPEYLDNKKLYGQVTLTFRAVKRCRRSSRARLQLCRSPMSFCRSRLLDRNWHLDFPVTTFAVRLEVVSGFIVWSVSRAPSKKWDPYRIASCLPVSPSFTAYCIYWTTEKETEEYTKLDTTATYV</sequence>
<dbReference type="PANTHER" id="PTHR11792">
    <property type="entry name" value="ARRESTIN"/>
    <property type="match status" value="1"/>
</dbReference>
<dbReference type="Gene3D" id="2.60.40.840">
    <property type="match status" value="1"/>
</dbReference>
<dbReference type="PANTHER" id="PTHR11792:SF18">
    <property type="entry name" value="FI20035P1"/>
    <property type="match status" value="1"/>
</dbReference>
<comment type="similarity">
    <text evidence="1">Belongs to the arrestin family.</text>
</comment>
<protein>
    <submittedName>
        <fullName evidence="3">Phosrestin-1</fullName>
    </submittedName>
</protein>
<dbReference type="AlphaFoldDB" id="A0A4C1Z1X5"/>
<dbReference type="InterPro" id="IPR000698">
    <property type="entry name" value="Arrestin"/>
</dbReference>
<dbReference type="GO" id="GO:0002031">
    <property type="term" value="P:G protein-coupled receptor internalization"/>
    <property type="evidence" value="ECO:0007669"/>
    <property type="project" value="TreeGrafter"/>
</dbReference>
<dbReference type="GO" id="GO:0007165">
    <property type="term" value="P:signal transduction"/>
    <property type="evidence" value="ECO:0007669"/>
    <property type="project" value="InterPro"/>
</dbReference>
<proteinExistence type="inferred from homology"/>
<comment type="caution">
    <text evidence="3">The sequence shown here is derived from an EMBL/GenBank/DDBJ whole genome shotgun (WGS) entry which is preliminary data.</text>
</comment>
<dbReference type="OrthoDB" id="6500995at2759"/>
<dbReference type="InterPro" id="IPR014756">
    <property type="entry name" value="Ig_E-set"/>
</dbReference>
<gene>
    <name evidence="3" type="primary">Arr2</name>
    <name evidence="3" type="ORF">EVAR_55718_1</name>
</gene>
<dbReference type="SUPFAM" id="SSF81296">
    <property type="entry name" value="E set domains"/>
    <property type="match status" value="1"/>
</dbReference>
<name>A0A4C1Z1X5_EUMVA</name>